<sequence length="1355" mass="153587">MAAISNIFNAPNVVLRAKQRYCQALKATHLALRDPGQVVADSTLMAILLLGLFEIISFENWKDYHTWMTHIEGAMALLRIRGQEQFSRELGIQLYVQFRNYILQACIQRGAQVPPALVEVTTAFEISRLGKRYNSIRPGSLALIGFRIVNLRADIKSHNVTDPQEIFRIVVDINDDLQAWASLQTSRVYYETEAVDDCTGAYFNGKRHIYASVWGAQVWNNWRSLSILTNQIMLDYVNQQKVYAEEVRGIMREDSLSAIRKLSTEICISTADLSDSPLMGYMISWTPAALLSLVLKLSAIFIGTLLLKVVWRAYTIRRKFRQVRAQGIPMLPHSWITGHLNVMFEFRKEYPGDINIGNFHPWIINNYRRYFPDMDHCPPVIYLDLWPVLRSPIVAAYRNTVAAQFTQIKNLDKHQISLDFMNPLTKGKDIATLQGEDWKKWRGWLNPGFSSRNVSTMVPELIEEIKVFAENLRQKAGQNGSWGPMFQFRNMTTALTFDIIVRASLDERLHEQTNPTGGPLRVALADQLRLMGIRQAFSFGYLFPWQNKAVERNNRIVHNQLYPNIVRSVESGLKPSKKKTVLNLALTNLAEEAGGRPVDPATDPDMMETIISNLKTFLVAGHETTASALCFMFKVLQDNPDCMAKVRAEHDEVLGPDPDQAAEILSGSPQLLGSLRYTHAVIKETLRMYQMASTMRGGEAGFYLNDPEAGRQYPTEGFLVWDGGPGMQLDPSLWPHVDKFIPDRWLVPAEDPLHPVKDTWRAFARGPRDCIGQEVALVEIKLVAALIMRKFDVEEAWEDWDIAKGLSGKKDMVRGQRLINNFLGIRYAEAPVGNLRWRPPVPIRYEADSDAAVHINATTYGPNCVSGRVPWSPFWELANSKKKSHRRKNSHEENFEDEDCLVLNIQTPMKPRSKRLPVLVYIHGGGYVSGSAYPVNGNSLVAQSDGSIIHVQLQYRLGALGFLSGDEVNHDGTANAGLLDQRMALRWVRDNIHVFGGDPTRITISGSSAGGGSVAMQMVMFGGSEEAPFQAAILDFPWWSPMYDRDWQQNQYRNLLRAARCSSLTCLRKASLTRIISATEEASQRAYNKKQFAHGTFYWGPVVDGHVIVRHPIREFRDGRFTKIPVLTTRSYDEGFVFTNVSVESEADAMADLSTLWREDDGFFAKTLMMLYPSTVYNRSHLDTFNRRGGAQFLKLIDHPLSDAFVRLSTIFGDAFINCPTSHAARHVVKYGRKAWKLVFKAGYECHGSPLSFLYSENENADGQQDVGDLTFPGNPTLADRLRSYWISFAIHHDPNRGRYSRLPAPSWPEYDPEDPHVLWVEQTSMRTRPDPDNSANCQFFHDCRGNKCGLVEEW</sequence>
<dbReference type="SUPFAM" id="SSF53474">
    <property type="entry name" value="alpha/beta-Hydrolases"/>
    <property type="match status" value="1"/>
</dbReference>
<reference evidence="11" key="2">
    <citation type="submission" date="2020-11" db="EMBL/GenBank/DDBJ databases">
        <title>Whole genome sequencing of Colletotrichum sp.</title>
        <authorList>
            <person name="Li H."/>
        </authorList>
    </citation>
    <scope>NUCLEOTIDE SEQUENCE</scope>
    <source>
        <strain evidence="11">CkLH20</strain>
    </source>
</reference>
<comment type="caution">
    <text evidence="11">The sequence shown here is derived from an EMBL/GenBank/DDBJ whole genome shotgun (WGS) entry which is preliminary data.</text>
</comment>
<dbReference type="InterPro" id="IPR050309">
    <property type="entry name" value="Type-B_Carboxylest/Lipase"/>
</dbReference>
<dbReference type="GO" id="GO:0016787">
    <property type="term" value="F:hydrolase activity"/>
    <property type="evidence" value="ECO:0007669"/>
    <property type="project" value="UniProtKB-KW"/>
</dbReference>
<evidence type="ECO:0000256" key="7">
    <source>
        <dbReference type="ARBA" id="ARBA00023033"/>
    </source>
</evidence>
<organism evidence="11 12">
    <name type="scientific">Colletotrichum karsti</name>
    <dbReference type="NCBI Taxonomy" id="1095194"/>
    <lineage>
        <taxon>Eukaryota</taxon>
        <taxon>Fungi</taxon>
        <taxon>Dikarya</taxon>
        <taxon>Ascomycota</taxon>
        <taxon>Pezizomycotina</taxon>
        <taxon>Sordariomycetes</taxon>
        <taxon>Hypocreomycetidae</taxon>
        <taxon>Glomerellales</taxon>
        <taxon>Glomerellaceae</taxon>
        <taxon>Colletotrichum</taxon>
        <taxon>Colletotrichum boninense species complex</taxon>
    </lineage>
</organism>
<dbReference type="InterPro" id="IPR029058">
    <property type="entry name" value="AB_hydrolase_fold"/>
</dbReference>
<dbReference type="Pfam" id="PF11951">
    <property type="entry name" value="Fungal_trans_2"/>
    <property type="match status" value="1"/>
</dbReference>
<keyword evidence="4 9" id="KW-0479">Metal-binding</keyword>
<dbReference type="GO" id="GO:0016705">
    <property type="term" value="F:oxidoreductase activity, acting on paired donors, with incorporation or reduction of molecular oxygen"/>
    <property type="evidence" value="ECO:0007669"/>
    <property type="project" value="InterPro"/>
</dbReference>
<dbReference type="Pfam" id="PF00135">
    <property type="entry name" value="COesterase"/>
    <property type="match status" value="1"/>
</dbReference>
<keyword evidence="9" id="KW-0349">Heme</keyword>
<dbReference type="PANTHER" id="PTHR11559">
    <property type="entry name" value="CARBOXYLESTERASE"/>
    <property type="match status" value="1"/>
</dbReference>
<dbReference type="Pfam" id="PF00067">
    <property type="entry name" value="p450"/>
    <property type="match status" value="1"/>
</dbReference>
<comment type="similarity">
    <text evidence="3">Belongs to the cytochrome P450 family.</text>
</comment>
<keyword evidence="5" id="KW-0378">Hydrolase</keyword>
<keyword evidence="6 9" id="KW-0408">Iron</keyword>
<dbReference type="PRINTS" id="PR00385">
    <property type="entry name" value="P450"/>
</dbReference>
<dbReference type="SUPFAM" id="SSF48264">
    <property type="entry name" value="Cytochrome P450"/>
    <property type="match status" value="1"/>
</dbReference>
<accession>A0A9P6I3U3</accession>
<dbReference type="OrthoDB" id="10029320at2759"/>
<keyword evidence="8" id="KW-0539">Nucleus</keyword>
<comment type="similarity">
    <text evidence="2">Belongs to the type-B carboxylesterase/lipase family.</text>
</comment>
<keyword evidence="12" id="KW-1185">Reference proteome</keyword>
<dbReference type="Gene3D" id="3.40.50.1820">
    <property type="entry name" value="alpha/beta hydrolase"/>
    <property type="match status" value="1"/>
</dbReference>
<evidence type="ECO:0000313" key="12">
    <source>
        <dbReference type="Proteomes" id="UP000781932"/>
    </source>
</evidence>
<dbReference type="GO" id="GO:0020037">
    <property type="term" value="F:heme binding"/>
    <property type="evidence" value="ECO:0007669"/>
    <property type="project" value="InterPro"/>
</dbReference>
<evidence type="ECO:0000259" key="10">
    <source>
        <dbReference type="Pfam" id="PF00135"/>
    </source>
</evidence>
<evidence type="ECO:0000256" key="5">
    <source>
        <dbReference type="ARBA" id="ARBA00022801"/>
    </source>
</evidence>
<feature type="binding site" description="axial binding residue" evidence="9">
    <location>
        <position position="770"/>
    </location>
    <ligand>
        <name>heme</name>
        <dbReference type="ChEBI" id="CHEBI:30413"/>
    </ligand>
    <ligandPart>
        <name>Fe</name>
        <dbReference type="ChEBI" id="CHEBI:18248"/>
    </ligandPart>
</feature>
<proteinExistence type="inferred from homology"/>
<dbReference type="GeneID" id="62162457"/>
<dbReference type="InterPro" id="IPR002018">
    <property type="entry name" value="CarbesteraseB"/>
</dbReference>
<feature type="domain" description="Carboxylesterase type B" evidence="10">
    <location>
        <begin position="806"/>
        <end position="1328"/>
    </location>
</feature>
<dbReference type="Gene3D" id="1.10.630.10">
    <property type="entry name" value="Cytochrome P450"/>
    <property type="match status" value="1"/>
</dbReference>
<dbReference type="GO" id="GO:0005506">
    <property type="term" value="F:iron ion binding"/>
    <property type="evidence" value="ECO:0007669"/>
    <property type="project" value="InterPro"/>
</dbReference>
<dbReference type="Proteomes" id="UP000781932">
    <property type="component" value="Unassembled WGS sequence"/>
</dbReference>
<evidence type="ECO:0000256" key="3">
    <source>
        <dbReference type="ARBA" id="ARBA00010617"/>
    </source>
</evidence>
<evidence type="ECO:0000256" key="6">
    <source>
        <dbReference type="ARBA" id="ARBA00023004"/>
    </source>
</evidence>
<dbReference type="EMBL" id="JAATWM020000020">
    <property type="protein sequence ID" value="KAF9875734.1"/>
    <property type="molecule type" value="Genomic_DNA"/>
</dbReference>
<dbReference type="PRINTS" id="PR00465">
    <property type="entry name" value="EP450IV"/>
</dbReference>
<dbReference type="InterPro" id="IPR019826">
    <property type="entry name" value="Carboxylesterase_B_AS"/>
</dbReference>
<name>A0A9P6I3U3_9PEZI</name>
<evidence type="ECO:0000256" key="9">
    <source>
        <dbReference type="PIRSR" id="PIRSR602403-1"/>
    </source>
</evidence>
<protein>
    <recommendedName>
        <fullName evidence="10">Carboxylesterase type B domain-containing protein</fullName>
    </recommendedName>
</protein>
<reference evidence="11" key="1">
    <citation type="submission" date="2020-03" db="EMBL/GenBank/DDBJ databases">
        <authorList>
            <person name="He L."/>
        </authorList>
    </citation>
    <scope>NUCLEOTIDE SEQUENCE</scope>
    <source>
        <strain evidence="11">CkLH20</strain>
    </source>
</reference>
<evidence type="ECO:0000256" key="4">
    <source>
        <dbReference type="ARBA" id="ARBA00022723"/>
    </source>
</evidence>
<dbReference type="GO" id="GO:0004497">
    <property type="term" value="F:monooxygenase activity"/>
    <property type="evidence" value="ECO:0007669"/>
    <property type="project" value="UniProtKB-KW"/>
</dbReference>
<dbReference type="InterPro" id="IPR021858">
    <property type="entry name" value="Fun_TF"/>
</dbReference>
<dbReference type="RefSeq" id="XP_038745195.1">
    <property type="nucleotide sequence ID" value="XM_038889383.1"/>
</dbReference>
<keyword evidence="7" id="KW-0503">Monooxygenase</keyword>
<comment type="cofactor">
    <cofactor evidence="1 9">
        <name>heme</name>
        <dbReference type="ChEBI" id="CHEBI:30413"/>
    </cofactor>
</comment>
<evidence type="ECO:0000313" key="11">
    <source>
        <dbReference type="EMBL" id="KAF9875734.1"/>
    </source>
</evidence>
<keyword evidence="7" id="KW-0560">Oxidoreductase</keyword>
<evidence type="ECO:0000256" key="2">
    <source>
        <dbReference type="ARBA" id="ARBA00005964"/>
    </source>
</evidence>
<dbReference type="InterPro" id="IPR001128">
    <property type="entry name" value="Cyt_P450"/>
</dbReference>
<evidence type="ECO:0000256" key="1">
    <source>
        <dbReference type="ARBA" id="ARBA00001971"/>
    </source>
</evidence>
<gene>
    <name evidence="11" type="ORF">CkaCkLH20_06666</name>
</gene>
<evidence type="ECO:0000256" key="8">
    <source>
        <dbReference type="ARBA" id="ARBA00023242"/>
    </source>
</evidence>
<dbReference type="InterPro" id="IPR002403">
    <property type="entry name" value="Cyt_P450_E_grp-IV"/>
</dbReference>
<dbReference type="InterPro" id="IPR036396">
    <property type="entry name" value="Cyt_P450_sf"/>
</dbReference>
<dbReference type="PROSITE" id="PS00122">
    <property type="entry name" value="CARBOXYLESTERASE_B_1"/>
    <property type="match status" value="1"/>
</dbReference>